<evidence type="ECO:0000256" key="7">
    <source>
        <dbReference type="ARBA" id="ARBA00022884"/>
    </source>
</evidence>
<name>A0A1G2CX97_9BACT</name>
<dbReference type="PANTHER" id="PTHR11777">
    <property type="entry name" value="ALANYL-TRNA SYNTHETASE"/>
    <property type="match status" value="1"/>
</dbReference>
<evidence type="ECO:0000256" key="3">
    <source>
        <dbReference type="ARBA" id="ARBA00022555"/>
    </source>
</evidence>
<dbReference type="InterPro" id="IPR012947">
    <property type="entry name" value="tRNA_SAD"/>
</dbReference>
<dbReference type="Proteomes" id="UP000177122">
    <property type="component" value="Unassembled WGS sequence"/>
</dbReference>
<keyword evidence="8" id="KW-0648">Protein biosynthesis</keyword>
<dbReference type="InterPro" id="IPR018164">
    <property type="entry name" value="Ala-tRNA-synth_IIc_N"/>
</dbReference>
<dbReference type="GO" id="GO:0006419">
    <property type="term" value="P:alanyl-tRNA aminoacylation"/>
    <property type="evidence" value="ECO:0007669"/>
    <property type="project" value="InterPro"/>
</dbReference>
<dbReference type="FunFam" id="3.30.980.10:FF:000004">
    <property type="entry name" value="Alanine--tRNA ligase, cytoplasmic"/>
    <property type="match status" value="1"/>
</dbReference>
<dbReference type="SUPFAM" id="SSF55681">
    <property type="entry name" value="Class II aaRS and biotin synthetases"/>
    <property type="match status" value="1"/>
</dbReference>
<organism evidence="11 12">
    <name type="scientific">Candidatus Lloydbacteria bacterium RIFCSPHIGHO2_01_FULL_49_22</name>
    <dbReference type="NCBI Taxonomy" id="1798658"/>
    <lineage>
        <taxon>Bacteria</taxon>
        <taxon>Candidatus Lloydiibacteriota</taxon>
    </lineage>
</organism>
<keyword evidence="6" id="KW-0067">ATP-binding</keyword>
<dbReference type="EMBL" id="MHLI01000015">
    <property type="protein sequence ID" value="OGZ05128.1"/>
    <property type="molecule type" value="Genomic_DNA"/>
</dbReference>
<keyword evidence="5" id="KW-0547">Nucleotide-binding</keyword>
<dbReference type="EC" id="6.1.1.7" evidence="2"/>
<dbReference type="SUPFAM" id="SSF55186">
    <property type="entry name" value="ThrRS/AlaRS common domain"/>
    <property type="match status" value="1"/>
</dbReference>
<comment type="caution">
    <text evidence="11">The sequence shown here is derived from an EMBL/GenBank/DDBJ whole genome shotgun (WGS) entry which is preliminary data.</text>
</comment>
<evidence type="ECO:0000259" key="10">
    <source>
        <dbReference type="PROSITE" id="PS50860"/>
    </source>
</evidence>
<dbReference type="InterPro" id="IPR050058">
    <property type="entry name" value="Ala-tRNA_ligase"/>
</dbReference>
<keyword evidence="9" id="KW-0030">Aminoacyl-tRNA synthetase</keyword>
<dbReference type="CDD" id="cd00673">
    <property type="entry name" value="AlaRS_core"/>
    <property type="match status" value="1"/>
</dbReference>
<evidence type="ECO:0000256" key="9">
    <source>
        <dbReference type="ARBA" id="ARBA00023146"/>
    </source>
</evidence>
<dbReference type="GO" id="GO:0005737">
    <property type="term" value="C:cytoplasm"/>
    <property type="evidence" value="ECO:0007669"/>
    <property type="project" value="InterPro"/>
</dbReference>
<dbReference type="PRINTS" id="PR00980">
    <property type="entry name" value="TRNASYNTHALA"/>
</dbReference>
<dbReference type="SUPFAM" id="SSF101353">
    <property type="entry name" value="Putative anticodon-binding domain of alanyl-tRNA synthetase (AlaRS)"/>
    <property type="match status" value="1"/>
</dbReference>
<dbReference type="GO" id="GO:0005524">
    <property type="term" value="F:ATP binding"/>
    <property type="evidence" value="ECO:0007669"/>
    <property type="project" value="UniProtKB-KW"/>
</dbReference>
<dbReference type="PROSITE" id="PS50860">
    <property type="entry name" value="AA_TRNA_LIGASE_II_ALA"/>
    <property type="match status" value="1"/>
</dbReference>
<evidence type="ECO:0000256" key="1">
    <source>
        <dbReference type="ARBA" id="ARBA00008226"/>
    </source>
</evidence>
<dbReference type="InterPro" id="IPR018165">
    <property type="entry name" value="Ala-tRNA-synth_IIc_core"/>
</dbReference>
<evidence type="ECO:0000256" key="8">
    <source>
        <dbReference type="ARBA" id="ARBA00022917"/>
    </source>
</evidence>
<evidence type="ECO:0000256" key="6">
    <source>
        <dbReference type="ARBA" id="ARBA00022840"/>
    </source>
</evidence>
<gene>
    <name evidence="11" type="ORF">A2845_02290</name>
</gene>
<dbReference type="Pfam" id="PF07973">
    <property type="entry name" value="tRNA_SAD"/>
    <property type="match status" value="1"/>
</dbReference>
<evidence type="ECO:0000313" key="11">
    <source>
        <dbReference type="EMBL" id="OGZ05128.1"/>
    </source>
</evidence>
<keyword evidence="3" id="KW-0820">tRNA-binding</keyword>
<dbReference type="InterPro" id="IPR002318">
    <property type="entry name" value="Ala-tRNA-lgiase_IIc"/>
</dbReference>
<dbReference type="Gene3D" id="3.30.930.10">
    <property type="entry name" value="Bira Bifunctional Protein, Domain 2"/>
    <property type="match status" value="1"/>
</dbReference>
<dbReference type="GO" id="GO:0000049">
    <property type="term" value="F:tRNA binding"/>
    <property type="evidence" value="ECO:0007669"/>
    <property type="project" value="UniProtKB-KW"/>
</dbReference>
<keyword evidence="4" id="KW-0436">Ligase</keyword>
<dbReference type="InterPro" id="IPR018162">
    <property type="entry name" value="Ala-tRNA-ligase_IIc_anticod-bd"/>
</dbReference>
<evidence type="ECO:0000313" key="12">
    <source>
        <dbReference type="Proteomes" id="UP000177122"/>
    </source>
</evidence>
<dbReference type="NCBIfam" id="NF002436">
    <property type="entry name" value="PRK01584.1"/>
    <property type="match status" value="1"/>
</dbReference>
<dbReference type="PANTHER" id="PTHR11777:SF9">
    <property type="entry name" value="ALANINE--TRNA LIGASE, CYTOPLASMIC"/>
    <property type="match status" value="1"/>
</dbReference>
<feature type="domain" description="Alanyl-transfer RNA synthetases family profile" evidence="10">
    <location>
        <begin position="5"/>
        <end position="616"/>
    </location>
</feature>
<comment type="similarity">
    <text evidence="1">Belongs to the class-II aminoacyl-tRNA synthetase family.</text>
</comment>
<dbReference type="InterPro" id="IPR045864">
    <property type="entry name" value="aa-tRNA-synth_II/BPL/LPL"/>
</dbReference>
<reference evidence="11 12" key="1">
    <citation type="journal article" date="2016" name="Nat. Commun.">
        <title>Thousands of microbial genomes shed light on interconnected biogeochemical processes in an aquifer system.</title>
        <authorList>
            <person name="Anantharaman K."/>
            <person name="Brown C.T."/>
            <person name="Hug L.A."/>
            <person name="Sharon I."/>
            <person name="Castelle C.J."/>
            <person name="Probst A.J."/>
            <person name="Thomas B.C."/>
            <person name="Singh A."/>
            <person name="Wilkins M.J."/>
            <person name="Karaoz U."/>
            <person name="Brodie E.L."/>
            <person name="Williams K.H."/>
            <person name="Hubbard S.S."/>
            <person name="Banfield J.F."/>
        </authorList>
    </citation>
    <scope>NUCLEOTIDE SEQUENCE [LARGE SCALE GENOMIC DNA]</scope>
</reference>
<proteinExistence type="inferred from homology"/>
<dbReference type="AlphaFoldDB" id="A0A1G2CX97"/>
<sequence length="616" mass="69120">MQTMLSSSEIRSRFLHFFKQRGHAIISSAPLVPLNDPSVLFNTAGMQPLVPYLLGEPHPAGVRIVDSQKCVRTVDIDEIGDNTHATFFEMLGNWSLGDYFKKEAINWSYEFLTSKEDGLGLDPNRLYVTVFGGNQDAPKDTDAHATWTELFARAGIKGERIYYMTADARGKEPNWWSAGDSGPCGPDSEMFYDVTGTLDLGMTKEEYMAADDRQDIVEIWNDVFMEYLKKDGSVVGKLEKQNVDTGSGLERVTMVAQGKNNIFATDMFSDVMEFLNGRSPEGVMRTKRIVADHIRTAVFLIGDGVTPSNTDQGYILRRLIRRAVRFADDLGLAQKKGETRSDLSAVADMFIKKYCDVYPVLLEHSQAIFTELEEEEKRFRETLSRGMREFEKLATKDISGDDAFTLFSSYGFPFELTKELADEKGVVVDELGFSENMKKHQSLSRAGSEQKFKGGLADDSVATIRLHTAHHLLLRALQLVLGPDVHQRGSNITQERLRIDFAHGTKMTDEQKKAVEDLVNEKIVENLPVIRTEMNLGDAELLGAEHEFGAKYPDRVSVYSVGPKGATREDPQFDKRFSIEFCGGPHVNRTGELGRFKILKEEASSQGVRRIKAILE</sequence>
<dbReference type="SMART" id="SM00863">
    <property type="entry name" value="tRNA_SAD"/>
    <property type="match status" value="1"/>
</dbReference>
<dbReference type="Gene3D" id="3.30.980.10">
    <property type="entry name" value="Threonyl-trna Synthetase, Chain A, domain 2"/>
    <property type="match status" value="1"/>
</dbReference>
<evidence type="ECO:0000256" key="5">
    <source>
        <dbReference type="ARBA" id="ARBA00022741"/>
    </source>
</evidence>
<evidence type="ECO:0000256" key="4">
    <source>
        <dbReference type="ARBA" id="ARBA00022598"/>
    </source>
</evidence>
<evidence type="ECO:0000256" key="2">
    <source>
        <dbReference type="ARBA" id="ARBA00013168"/>
    </source>
</evidence>
<dbReference type="InterPro" id="IPR018163">
    <property type="entry name" value="Thr/Ala-tRNA-synth_IIc_edit"/>
</dbReference>
<accession>A0A1G2CX97</accession>
<dbReference type="GO" id="GO:0004813">
    <property type="term" value="F:alanine-tRNA ligase activity"/>
    <property type="evidence" value="ECO:0007669"/>
    <property type="project" value="UniProtKB-EC"/>
</dbReference>
<dbReference type="Pfam" id="PF01411">
    <property type="entry name" value="tRNA-synt_2c"/>
    <property type="match status" value="1"/>
</dbReference>
<protein>
    <recommendedName>
        <fullName evidence="2">alanine--tRNA ligase</fullName>
        <ecNumber evidence="2">6.1.1.7</ecNumber>
    </recommendedName>
</protein>
<dbReference type="Gene3D" id="3.30.54.20">
    <property type="match status" value="1"/>
</dbReference>
<dbReference type="GO" id="GO:0002161">
    <property type="term" value="F:aminoacyl-tRNA deacylase activity"/>
    <property type="evidence" value="ECO:0007669"/>
    <property type="project" value="TreeGrafter"/>
</dbReference>
<keyword evidence="7" id="KW-0694">RNA-binding</keyword>